<evidence type="ECO:0000256" key="1">
    <source>
        <dbReference type="ARBA" id="ARBA00001286"/>
    </source>
</evidence>
<dbReference type="InterPro" id="IPR014048">
    <property type="entry name" value="MethylDNA_cys_MeTrfase_DNA-bd"/>
</dbReference>
<dbReference type="InterPro" id="IPR035451">
    <property type="entry name" value="Ada-like_dom_sf"/>
</dbReference>
<keyword evidence="5 12" id="KW-0808">Transferase</keyword>
<dbReference type="PIRSF" id="PIRSF000409">
    <property type="entry name" value="Ada"/>
    <property type="match status" value="1"/>
</dbReference>
<evidence type="ECO:0000256" key="5">
    <source>
        <dbReference type="ARBA" id="ARBA00022679"/>
    </source>
</evidence>
<comment type="function">
    <text evidence="12">Involved in the cellular defense against the biological effects of O6-methylguanine (O6-MeG) and O4-methylthymine (O4-MeT) in DNA. Repairs the methylated nucleobase in DNA by stoichiometrically transferring the methyl group to a cysteine residue in the enzyme. This is a suicide reaction: the enzyme is irreversibly inactivated.</text>
</comment>
<evidence type="ECO:0000256" key="10">
    <source>
        <dbReference type="ARBA" id="ARBA00023204"/>
    </source>
</evidence>
<dbReference type="Gene3D" id="1.10.10.10">
    <property type="entry name" value="Winged helix-like DNA-binding domain superfamily/Winged helix DNA-binding domain"/>
    <property type="match status" value="1"/>
</dbReference>
<dbReference type="GO" id="GO:0032259">
    <property type="term" value="P:methylation"/>
    <property type="evidence" value="ECO:0007669"/>
    <property type="project" value="UniProtKB-KW"/>
</dbReference>
<dbReference type="EMBL" id="JAZHBO010000002">
    <property type="protein sequence ID" value="MEF2156453.1"/>
    <property type="molecule type" value="Genomic_DNA"/>
</dbReference>
<dbReference type="Gene3D" id="1.10.10.60">
    <property type="entry name" value="Homeodomain-like"/>
    <property type="match status" value="1"/>
</dbReference>
<dbReference type="Pfam" id="PF12833">
    <property type="entry name" value="HTH_18"/>
    <property type="match status" value="1"/>
</dbReference>
<evidence type="ECO:0000256" key="4">
    <source>
        <dbReference type="ARBA" id="ARBA00022603"/>
    </source>
</evidence>
<keyword evidence="7" id="KW-0805">Transcription regulation</keyword>
<keyword evidence="9" id="KW-0804">Transcription</keyword>
<dbReference type="Gene3D" id="3.40.10.10">
    <property type="entry name" value="DNA Methylphosphotriester Repair Domain"/>
    <property type="match status" value="1"/>
</dbReference>
<evidence type="ECO:0000256" key="3">
    <source>
        <dbReference type="ARBA" id="ARBA00022490"/>
    </source>
</evidence>
<dbReference type="InterPro" id="IPR036217">
    <property type="entry name" value="MethylDNA_cys_MeTrfase_DNAb"/>
</dbReference>
<dbReference type="CDD" id="cd06445">
    <property type="entry name" value="ATase"/>
    <property type="match status" value="1"/>
</dbReference>
<dbReference type="PANTHER" id="PTHR10815">
    <property type="entry name" value="METHYLATED-DNA--PROTEIN-CYSTEINE METHYLTRANSFERASE"/>
    <property type="match status" value="1"/>
</dbReference>
<dbReference type="Pfam" id="PF02805">
    <property type="entry name" value="Ada_Zn_binding"/>
    <property type="match status" value="1"/>
</dbReference>
<dbReference type="InterPro" id="IPR008332">
    <property type="entry name" value="MethylG_MeTrfase_N"/>
</dbReference>
<dbReference type="RefSeq" id="WP_331704242.1">
    <property type="nucleotide sequence ID" value="NZ_JAZHBO010000002.1"/>
</dbReference>
<keyword evidence="15" id="KW-1185">Reference proteome</keyword>
<comment type="cofactor">
    <cofactor evidence="2">
        <name>Zn(2+)</name>
        <dbReference type="ChEBI" id="CHEBI:29105"/>
    </cofactor>
</comment>
<dbReference type="Pfam" id="PF01035">
    <property type="entry name" value="DNA_binding_1"/>
    <property type="match status" value="1"/>
</dbReference>
<comment type="caution">
    <text evidence="14">The sequence shown here is derived from an EMBL/GenBank/DDBJ whole genome shotgun (WGS) entry which is preliminary data.</text>
</comment>
<accession>A0ABU7V2J4</accession>
<feature type="domain" description="HTH araC/xylS-type" evidence="13">
    <location>
        <begin position="105"/>
        <end position="178"/>
    </location>
</feature>
<protein>
    <recommendedName>
        <fullName evidence="12">Methylated-DNA--protein-cysteine methyltransferase</fullName>
        <ecNumber evidence="12">2.1.1.63</ecNumber>
    </recommendedName>
    <alternativeName>
        <fullName evidence="12">6-O-methylguanine-DNA methyltransferase</fullName>
        <shortName evidence="12">MGMT</shortName>
    </alternativeName>
    <alternativeName>
        <fullName evidence="12">O-6-methylguanine-DNA-alkyltransferase</fullName>
    </alternativeName>
</protein>
<dbReference type="SMART" id="SM00342">
    <property type="entry name" value="HTH_ARAC"/>
    <property type="match status" value="1"/>
</dbReference>
<comment type="subcellular location">
    <subcellularLocation>
        <location evidence="12">Cytoplasm</location>
    </subcellularLocation>
</comment>
<dbReference type="InterPro" id="IPR009057">
    <property type="entry name" value="Homeodomain-like_sf"/>
</dbReference>
<evidence type="ECO:0000256" key="2">
    <source>
        <dbReference type="ARBA" id="ARBA00001947"/>
    </source>
</evidence>
<evidence type="ECO:0000256" key="11">
    <source>
        <dbReference type="ARBA" id="ARBA00049348"/>
    </source>
</evidence>
<dbReference type="SUPFAM" id="SSF46767">
    <property type="entry name" value="Methylated DNA-protein cysteine methyltransferase, C-terminal domain"/>
    <property type="match status" value="1"/>
</dbReference>
<dbReference type="InterPro" id="IPR018060">
    <property type="entry name" value="HTH_AraC"/>
</dbReference>
<dbReference type="Gene3D" id="3.30.160.70">
    <property type="entry name" value="Methylated DNA-protein cysteine methyltransferase domain"/>
    <property type="match status" value="1"/>
</dbReference>
<evidence type="ECO:0000256" key="12">
    <source>
        <dbReference type="HAMAP-Rule" id="MF_00772"/>
    </source>
</evidence>
<dbReference type="SUPFAM" id="SSF46689">
    <property type="entry name" value="Homeodomain-like"/>
    <property type="match status" value="1"/>
</dbReference>
<dbReference type="HAMAP" id="MF_00772">
    <property type="entry name" value="OGT"/>
    <property type="match status" value="1"/>
</dbReference>
<dbReference type="NCBIfam" id="TIGR00589">
    <property type="entry name" value="ogt"/>
    <property type="match status" value="1"/>
</dbReference>
<evidence type="ECO:0000256" key="9">
    <source>
        <dbReference type="ARBA" id="ARBA00023163"/>
    </source>
</evidence>
<dbReference type="InterPro" id="IPR023546">
    <property type="entry name" value="MGMT"/>
</dbReference>
<proteinExistence type="inferred from homology"/>
<dbReference type="PROSITE" id="PS01124">
    <property type="entry name" value="HTH_ARAC_FAMILY_2"/>
    <property type="match status" value="1"/>
</dbReference>
<sequence length="352" mass="39327">MQLNFDTMYRALCDKDAAYEGLFLTGVKTTGIFCRTTCTARKPKPENVEFFPDAAAAMAKGYRACKVCRPLEYPDATPPTIRSLLDELAADPSLKLRAQDLRDRGLEPATVTRWFRKHHGTTFVAYQRLQRINYAFKRLNQGHAVTDTALESGFDSLSGFNDSFKAVFGTPPTRRGEVSVIDLQRIETRLGTMIACATAKGICLLEFSERKMLETEFRQISRHFGAVIAVGENPHIALLERELHAYFEGTLRAFTVPLDPVGTEFQRKVWEVLRAIPYGETRSYAEQARLIGQPSAVRAVATANGMNKIAIVIPCHRVIGKDGKLVGYAGGLHRKQYLLDLERGITPLLADR</sequence>
<dbReference type="PANTHER" id="PTHR10815:SF5">
    <property type="entry name" value="METHYLATED-DNA--PROTEIN-CYSTEINE METHYLTRANSFERASE"/>
    <property type="match status" value="1"/>
</dbReference>
<keyword evidence="10 12" id="KW-0234">DNA repair</keyword>
<dbReference type="SUPFAM" id="SSF53155">
    <property type="entry name" value="Methylated DNA-protein cysteine methyltransferase domain"/>
    <property type="match status" value="1"/>
</dbReference>
<evidence type="ECO:0000256" key="7">
    <source>
        <dbReference type="ARBA" id="ARBA00023015"/>
    </source>
</evidence>
<evidence type="ECO:0000313" key="15">
    <source>
        <dbReference type="Proteomes" id="UP001356170"/>
    </source>
</evidence>
<dbReference type="PROSITE" id="PS00374">
    <property type="entry name" value="MGMT"/>
    <property type="match status" value="1"/>
</dbReference>
<dbReference type="Proteomes" id="UP001356170">
    <property type="component" value="Unassembled WGS sequence"/>
</dbReference>
<evidence type="ECO:0000313" key="14">
    <source>
        <dbReference type="EMBL" id="MEF2156453.1"/>
    </source>
</evidence>
<comment type="catalytic activity">
    <reaction evidence="1 12">
        <text>a 4-O-methyl-thymidine in DNA + L-cysteinyl-[protein] = a thymidine in DNA + S-methyl-L-cysteinyl-[protein]</text>
        <dbReference type="Rhea" id="RHEA:53428"/>
        <dbReference type="Rhea" id="RHEA-COMP:10131"/>
        <dbReference type="Rhea" id="RHEA-COMP:10132"/>
        <dbReference type="Rhea" id="RHEA-COMP:13555"/>
        <dbReference type="Rhea" id="RHEA-COMP:13556"/>
        <dbReference type="ChEBI" id="CHEBI:29950"/>
        <dbReference type="ChEBI" id="CHEBI:82612"/>
        <dbReference type="ChEBI" id="CHEBI:137386"/>
        <dbReference type="ChEBI" id="CHEBI:137387"/>
        <dbReference type="EC" id="2.1.1.63"/>
    </reaction>
</comment>
<keyword evidence="4 12" id="KW-0489">Methyltransferase</keyword>
<dbReference type="InterPro" id="IPR036631">
    <property type="entry name" value="MGMT_N_sf"/>
</dbReference>
<dbReference type="Pfam" id="PF02870">
    <property type="entry name" value="Methyltransf_1N"/>
    <property type="match status" value="1"/>
</dbReference>
<dbReference type="EC" id="2.1.1.63" evidence="12"/>
<dbReference type="GO" id="GO:0003908">
    <property type="term" value="F:methylated-DNA-[protein]-cysteine S-methyltransferase activity"/>
    <property type="evidence" value="ECO:0007669"/>
    <property type="project" value="UniProtKB-EC"/>
</dbReference>
<keyword evidence="3 12" id="KW-0963">Cytoplasm</keyword>
<keyword evidence="6 12" id="KW-0227">DNA damage</keyword>
<comment type="catalytic activity">
    <reaction evidence="11 12">
        <text>a 6-O-methyl-2'-deoxyguanosine in DNA + L-cysteinyl-[protein] = S-methyl-L-cysteinyl-[protein] + a 2'-deoxyguanosine in DNA</text>
        <dbReference type="Rhea" id="RHEA:24000"/>
        <dbReference type="Rhea" id="RHEA-COMP:10131"/>
        <dbReference type="Rhea" id="RHEA-COMP:10132"/>
        <dbReference type="Rhea" id="RHEA-COMP:11367"/>
        <dbReference type="Rhea" id="RHEA-COMP:11368"/>
        <dbReference type="ChEBI" id="CHEBI:29950"/>
        <dbReference type="ChEBI" id="CHEBI:82612"/>
        <dbReference type="ChEBI" id="CHEBI:85445"/>
        <dbReference type="ChEBI" id="CHEBI:85448"/>
        <dbReference type="EC" id="2.1.1.63"/>
    </reaction>
</comment>
<comment type="similarity">
    <text evidence="12">Belongs to the MGMT family.</text>
</comment>
<gene>
    <name evidence="14" type="ORF">V3390_09495</name>
</gene>
<keyword evidence="8" id="KW-0010">Activator</keyword>
<dbReference type="InterPro" id="IPR001497">
    <property type="entry name" value="MethylDNA_cys_MeTrfase_AS"/>
</dbReference>
<dbReference type="InterPro" id="IPR016221">
    <property type="entry name" value="Bifunct_regulatory_prot_Ada"/>
</dbReference>
<comment type="miscellaneous">
    <text evidence="12">This enzyme catalyzes only one turnover and therefore is not strictly catalytic. According to one definition, an enzyme is a biocatalyst that acts repeatedly and over many reaction cycles.</text>
</comment>
<evidence type="ECO:0000256" key="6">
    <source>
        <dbReference type="ARBA" id="ARBA00022763"/>
    </source>
</evidence>
<organism evidence="14 15">
    <name type="scientific">Aquilutibacter rugosus</name>
    <dbReference type="NCBI Taxonomy" id="3115820"/>
    <lineage>
        <taxon>Bacteria</taxon>
        <taxon>Pseudomonadati</taxon>
        <taxon>Pseudomonadota</taxon>
        <taxon>Gammaproteobacteria</taxon>
        <taxon>Lysobacterales</taxon>
        <taxon>Lysobacteraceae</taxon>
        <taxon>Aquilutibacter</taxon>
    </lineage>
</organism>
<dbReference type="InterPro" id="IPR036388">
    <property type="entry name" value="WH-like_DNA-bd_sf"/>
</dbReference>
<name>A0ABU7V2J4_9GAMM</name>
<evidence type="ECO:0000259" key="13">
    <source>
        <dbReference type="PROSITE" id="PS01124"/>
    </source>
</evidence>
<dbReference type="SUPFAM" id="SSF57884">
    <property type="entry name" value="Ada DNA repair protein, N-terminal domain (N-Ada 10)"/>
    <property type="match status" value="1"/>
</dbReference>
<evidence type="ECO:0000256" key="8">
    <source>
        <dbReference type="ARBA" id="ARBA00023159"/>
    </source>
</evidence>
<reference evidence="14 15" key="1">
    <citation type="submission" date="2024-01" db="EMBL/GenBank/DDBJ databases">
        <title>Novel species of the genus Luteimonas isolated from rivers.</title>
        <authorList>
            <person name="Lu H."/>
        </authorList>
    </citation>
    <scope>NUCLEOTIDE SEQUENCE [LARGE SCALE GENOMIC DNA]</scope>
    <source>
        <strain evidence="14 15">FXH3W</strain>
    </source>
</reference>
<feature type="active site" description="Nucleophile; methyl group acceptor" evidence="12">
    <location>
        <position position="315"/>
    </location>
</feature>
<dbReference type="InterPro" id="IPR004026">
    <property type="entry name" value="Ada_DNA_repair_Zn-bd"/>
</dbReference>